<evidence type="ECO:0000256" key="1">
    <source>
        <dbReference type="ARBA" id="ARBA00010876"/>
    </source>
</evidence>
<evidence type="ECO:0000313" key="4">
    <source>
        <dbReference type="Proteomes" id="UP000596742"/>
    </source>
</evidence>
<comment type="caution">
    <text evidence="3">The sequence shown here is derived from an EMBL/GenBank/DDBJ whole genome shotgun (WGS) entry which is preliminary data.</text>
</comment>
<protein>
    <recommendedName>
        <fullName evidence="2">Pseudouridine synthase RsuA/RluA-like domain-containing protein</fullName>
    </recommendedName>
</protein>
<dbReference type="OrthoDB" id="418349at2759"/>
<keyword evidence="4" id="KW-1185">Reference proteome</keyword>
<evidence type="ECO:0000313" key="3">
    <source>
        <dbReference type="EMBL" id="VDI12315.1"/>
    </source>
</evidence>
<feature type="domain" description="Pseudouridine synthase RsuA/RluA-like" evidence="2">
    <location>
        <begin position="59"/>
        <end position="221"/>
    </location>
</feature>
<dbReference type="InterPro" id="IPR006145">
    <property type="entry name" value="PsdUridine_synth_RsuA/RluA"/>
</dbReference>
<gene>
    <name evidence="3" type="ORF">MGAL_10B011946</name>
</gene>
<name>A0A8B6CZT3_MYTGA</name>
<accession>A0A8B6CZT3</accession>
<dbReference type="GO" id="GO:0003723">
    <property type="term" value="F:RNA binding"/>
    <property type="evidence" value="ECO:0007669"/>
    <property type="project" value="InterPro"/>
</dbReference>
<dbReference type="InterPro" id="IPR050188">
    <property type="entry name" value="RluA_PseudoU_synthase"/>
</dbReference>
<dbReference type="Gene3D" id="3.30.2350.10">
    <property type="entry name" value="Pseudouridine synthase"/>
    <property type="match status" value="1"/>
</dbReference>
<comment type="similarity">
    <text evidence="1">Belongs to the pseudouridine synthase RluA family.</text>
</comment>
<reference evidence="3" key="1">
    <citation type="submission" date="2018-11" db="EMBL/GenBank/DDBJ databases">
        <authorList>
            <person name="Alioto T."/>
            <person name="Alioto T."/>
        </authorList>
    </citation>
    <scope>NUCLEOTIDE SEQUENCE</scope>
</reference>
<dbReference type="InterPro" id="IPR020103">
    <property type="entry name" value="PsdUridine_synth_cat_dom_sf"/>
</dbReference>
<organism evidence="3 4">
    <name type="scientific">Mytilus galloprovincialis</name>
    <name type="common">Mediterranean mussel</name>
    <dbReference type="NCBI Taxonomy" id="29158"/>
    <lineage>
        <taxon>Eukaryota</taxon>
        <taxon>Metazoa</taxon>
        <taxon>Spiralia</taxon>
        <taxon>Lophotrochozoa</taxon>
        <taxon>Mollusca</taxon>
        <taxon>Bivalvia</taxon>
        <taxon>Autobranchia</taxon>
        <taxon>Pteriomorphia</taxon>
        <taxon>Mytilida</taxon>
        <taxon>Mytiloidea</taxon>
        <taxon>Mytilidae</taxon>
        <taxon>Mytilinae</taxon>
        <taxon>Mytilus</taxon>
    </lineage>
</organism>
<dbReference type="AlphaFoldDB" id="A0A8B6CZT3"/>
<dbReference type="GO" id="GO:0000455">
    <property type="term" value="P:enzyme-directed rRNA pseudouridine synthesis"/>
    <property type="evidence" value="ECO:0007669"/>
    <property type="project" value="TreeGrafter"/>
</dbReference>
<dbReference type="PANTHER" id="PTHR21600:SF87">
    <property type="entry name" value="RNA PSEUDOURIDYLATE SYNTHASE DOMAIN-CONTAINING PROTEIN 1"/>
    <property type="match status" value="1"/>
</dbReference>
<dbReference type="GO" id="GO:0009982">
    <property type="term" value="F:pseudouridine synthase activity"/>
    <property type="evidence" value="ECO:0007669"/>
    <property type="project" value="InterPro"/>
</dbReference>
<dbReference type="Proteomes" id="UP000596742">
    <property type="component" value="Unassembled WGS sequence"/>
</dbReference>
<dbReference type="Pfam" id="PF00849">
    <property type="entry name" value="PseudoU_synth_2"/>
    <property type="match status" value="1"/>
</dbReference>
<dbReference type="PANTHER" id="PTHR21600">
    <property type="entry name" value="MITOCHONDRIAL RNA PSEUDOURIDINE SYNTHASE"/>
    <property type="match status" value="1"/>
</dbReference>
<dbReference type="SUPFAM" id="SSF55120">
    <property type="entry name" value="Pseudouridine synthase"/>
    <property type="match status" value="1"/>
</dbReference>
<dbReference type="CDD" id="cd02869">
    <property type="entry name" value="PseudoU_synth_RluA_like"/>
    <property type="match status" value="1"/>
</dbReference>
<proteinExistence type="inferred from homology"/>
<sequence length="357" mass="41415">MHFKHLRTLDKIMMPVAFRLYPVERLIQGLRVLFNAFYNKYLKVNSKGSPPDVLYRSNNYLIINKPWDVKINSDNSEEYTVATNLTDHFPQLSDDTLSHRFRFNHRLDYPTSGVLSLSLNKKAAAKFSKLFLKRSIRKHYLALVGGYLSEPYILVDIPIGKDSFVDYKHKQCACTSEGCVDSKHAMTLTILLEYGTYNGMPASKVLMIPYTGRTHQLRVHSNLIGHTIIGDYTYSNEKDTAPYRMMLHAYRMIVPLHGEPLDIVSPDPFLTSVDPKWKPHKVITNYGDVMKENLTLKNVKEKNISSLTYHTMKIYNSQFEKNPLKEFSSYLSIFSLYINFGMDITYATLYYCMDRYD</sequence>
<dbReference type="EMBL" id="UYJE01002616">
    <property type="protein sequence ID" value="VDI12315.1"/>
    <property type="molecule type" value="Genomic_DNA"/>
</dbReference>
<evidence type="ECO:0000259" key="2">
    <source>
        <dbReference type="Pfam" id="PF00849"/>
    </source>
</evidence>